<proteinExistence type="predicted"/>
<dbReference type="Proteomes" id="UP000439903">
    <property type="component" value="Unassembled WGS sequence"/>
</dbReference>
<dbReference type="EMBL" id="WTPW01000537">
    <property type="protein sequence ID" value="KAF0501476.1"/>
    <property type="molecule type" value="Genomic_DNA"/>
</dbReference>
<organism evidence="1 2">
    <name type="scientific">Gigaspora margarita</name>
    <dbReference type="NCBI Taxonomy" id="4874"/>
    <lineage>
        <taxon>Eukaryota</taxon>
        <taxon>Fungi</taxon>
        <taxon>Fungi incertae sedis</taxon>
        <taxon>Mucoromycota</taxon>
        <taxon>Glomeromycotina</taxon>
        <taxon>Glomeromycetes</taxon>
        <taxon>Diversisporales</taxon>
        <taxon>Gigasporaceae</taxon>
        <taxon>Gigaspora</taxon>
    </lineage>
</organism>
<dbReference type="OrthoDB" id="2438981at2759"/>
<keyword evidence="2" id="KW-1185">Reference proteome</keyword>
<evidence type="ECO:0000313" key="1">
    <source>
        <dbReference type="EMBL" id="KAF0501476.1"/>
    </source>
</evidence>
<protein>
    <submittedName>
        <fullName evidence="1">Uncharacterized protein</fullName>
    </submittedName>
</protein>
<comment type="caution">
    <text evidence="1">The sequence shown here is derived from an EMBL/GenBank/DDBJ whole genome shotgun (WGS) entry which is preliminary data.</text>
</comment>
<reference evidence="1 2" key="1">
    <citation type="journal article" date="2019" name="Environ. Microbiol.">
        <title>At the nexus of three kingdoms: the genome of the mycorrhizal fungus Gigaspora margarita provides insights into plant, endobacterial and fungal interactions.</title>
        <authorList>
            <person name="Venice F."/>
            <person name="Ghignone S."/>
            <person name="Salvioli di Fossalunga A."/>
            <person name="Amselem J."/>
            <person name="Novero M."/>
            <person name="Xianan X."/>
            <person name="Sedzielewska Toro K."/>
            <person name="Morin E."/>
            <person name="Lipzen A."/>
            <person name="Grigoriev I.V."/>
            <person name="Henrissat B."/>
            <person name="Martin F.M."/>
            <person name="Bonfante P."/>
        </authorList>
    </citation>
    <scope>NUCLEOTIDE SEQUENCE [LARGE SCALE GENOMIC DNA]</scope>
    <source>
        <strain evidence="1 2">BEG34</strain>
    </source>
</reference>
<gene>
    <name evidence="1" type="ORF">F8M41_020004</name>
</gene>
<dbReference type="AlphaFoldDB" id="A0A8H4AJ80"/>
<evidence type="ECO:0000313" key="2">
    <source>
        <dbReference type="Proteomes" id="UP000439903"/>
    </source>
</evidence>
<name>A0A8H4AJ80_GIGMA</name>
<accession>A0A8H4AJ80</accession>
<sequence length="230" mass="26698">MLLLIHQRSSTFFSFATLSKSNITIYKSSDNSIRQRVSATMHDFCKISPDGLTVSIKVIKSTFNEYGEQYFVTMDDNFVKSVRQNESLKGIHDDMPNYQKSYSGSVRTSHPRSLKKFKELETNQSAYIDNLLNEVANKMPINRSCIRTDNRTRSIYDQIAILIRIDTRNIETERTASEISLDLYTMIFYKYITAFSLGITNDLDQDYGFQTRSELITVFRLKCFQIEFNA</sequence>